<feature type="non-terminal residue" evidence="1">
    <location>
        <position position="144"/>
    </location>
</feature>
<comment type="caution">
    <text evidence="1">The sequence shown here is derived from an EMBL/GenBank/DDBJ whole genome shotgun (WGS) entry which is preliminary data.</text>
</comment>
<accession>A0ACC3DKC8</accession>
<protein>
    <submittedName>
        <fullName evidence="1">Uncharacterized protein</fullName>
    </submittedName>
</protein>
<keyword evidence="2" id="KW-1185">Reference proteome</keyword>
<dbReference type="EMBL" id="JAWDJW010003213">
    <property type="protein sequence ID" value="KAK3077102.1"/>
    <property type="molecule type" value="Genomic_DNA"/>
</dbReference>
<proteinExistence type="predicted"/>
<organism evidence="1 2">
    <name type="scientific">Coniosporium uncinatum</name>
    <dbReference type="NCBI Taxonomy" id="93489"/>
    <lineage>
        <taxon>Eukaryota</taxon>
        <taxon>Fungi</taxon>
        <taxon>Dikarya</taxon>
        <taxon>Ascomycota</taxon>
        <taxon>Pezizomycotina</taxon>
        <taxon>Dothideomycetes</taxon>
        <taxon>Dothideomycetes incertae sedis</taxon>
        <taxon>Coniosporium</taxon>
    </lineage>
</organism>
<sequence>MAKTRTEGKRVAGGKTQNTTKKPNPRRTTQGVAKPKRPRGRSIRIKASKGVVNKPKDTSGRPHRLRSGEEVEVLAKRHTQFMPKAQGTNNQQEDNLMASNEANIATVNKADAQGFLAINSSSSPQDAEGTAKSVRKSERINAAL</sequence>
<reference evidence="1" key="1">
    <citation type="submission" date="2024-09" db="EMBL/GenBank/DDBJ databases">
        <title>Black Yeasts Isolated from many extreme environments.</title>
        <authorList>
            <person name="Coleine C."/>
            <person name="Stajich J.E."/>
            <person name="Selbmann L."/>
        </authorList>
    </citation>
    <scope>NUCLEOTIDE SEQUENCE</scope>
    <source>
        <strain evidence="1">CCFEE 5737</strain>
    </source>
</reference>
<evidence type="ECO:0000313" key="2">
    <source>
        <dbReference type="Proteomes" id="UP001186974"/>
    </source>
</evidence>
<gene>
    <name evidence="1" type="ORF">LTS18_011212</name>
</gene>
<evidence type="ECO:0000313" key="1">
    <source>
        <dbReference type="EMBL" id="KAK3077102.1"/>
    </source>
</evidence>
<dbReference type="Proteomes" id="UP001186974">
    <property type="component" value="Unassembled WGS sequence"/>
</dbReference>
<name>A0ACC3DKC8_9PEZI</name>